<dbReference type="OrthoDB" id="9801223at2"/>
<dbReference type="Pfam" id="PF00042">
    <property type="entry name" value="Globin"/>
    <property type="match status" value="1"/>
</dbReference>
<dbReference type="GO" id="GO:0008941">
    <property type="term" value="F:nitric oxide dioxygenase NAD(P)H activity"/>
    <property type="evidence" value="ECO:0007669"/>
    <property type="project" value="TreeGrafter"/>
</dbReference>
<dbReference type="InterPro" id="IPR009050">
    <property type="entry name" value="Globin-like_sf"/>
</dbReference>
<name>A0A7K0EU07_9BACT</name>
<dbReference type="GO" id="GO:0005344">
    <property type="term" value="F:oxygen carrier activity"/>
    <property type="evidence" value="ECO:0007669"/>
    <property type="project" value="UniProtKB-KW"/>
</dbReference>
<dbReference type="AlphaFoldDB" id="A0A7K0EU07"/>
<feature type="domain" description="Globin" evidence="2">
    <location>
        <begin position="1"/>
        <end position="134"/>
    </location>
</feature>
<gene>
    <name evidence="3" type="ORF">GJJ30_28620</name>
</gene>
<evidence type="ECO:0000259" key="2">
    <source>
        <dbReference type="PROSITE" id="PS01033"/>
    </source>
</evidence>
<accession>A0A7K0EU07</accession>
<sequence length="134" mass="15595">MTHQQITLVKQSWNLLREIDPELLGDVFYTRLFLKYPALRSLFKHSLVSQYKKFIAMLNLIVSRLDQPGILTEEIRQLATRHGGYGIKPEHYDEVGTALLWTLEKGLGKDWNPALYQAWAACYTRLAREMLENS</sequence>
<keyword evidence="1" id="KW-0479">Metal-binding</keyword>
<keyword evidence="4" id="KW-1185">Reference proteome</keyword>
<dbReference type="GO" id="GO:0071949">
    <property type="term" value="F:FAD binding"/>
    <property type="evidence" value="ECO:0007669"/>
    <property type="project" value="TreeGrafter"/>
</dbReference>
<keyword evidence="1" id="KW-0349">Heme</keyword>
<proteinExistence type="inferred from homology"/>
<keyword evidence="1" id="KW-0813">Transport</keyword>
<protein>
    <submittedName>
        <fullName evidence="3">Hemoglobin</fullName>
    </submittedName>
</protein>
<dbReference type="GO" id="GO:0046210">
    <property type="term" value="P:nitric oxide catabolic process"/>
    <property type="evidence" value="ECO:0007669"/>
    <property type="project" value="TreeGrafter"/>
</dbReference>
<keyword evidence="1" id="KW-0561">Oxygen transport</keyword>
<dbReference type="PANTHER" id="PTHR43396">
    <property type="entry name" value="FLAVOHEMOPROTEIN"/>
    <property type="match status" value="1"/>
</dbReference>
<comment type="similarity">
    <text evidence="1">Belongs to the globin family.</text>
</comment>
<evidence type="ECO:0000313" key="3">
    <source>
        <dbReference type="EMBL" id="MRS65295.1"/>
    </source>
</evidence>
<dbReference type="PROSITE" id="PS01033">
    <property type="entry name" value="GLOBIN"/>
    <property type="match status" value="1"/>
</dbReference>
<dbReference type="RefSeq" id="WP_154178579.1">
    <property type="nucleotide sequence ID" value="NZ_WJXZ01000014.1"/>
</dbReference>
<dbReference type="GO" id="GO:0019825">
    <property type="term" value="F:oxygen binding"/>
    <property type="evidence" value="ECO:0007669"/>
    <property type="project" value="InterPro"/>
</dbReference>
<dbReference type="GO" id="GO:0020037">
    <property type="term" value="F:heme binding"/>
    <property type="evidence" value="ECO:0007669"/>
    <property type="project" value="InterPro"/>
</dbReference>
<dbReference type="Gene3D" id="1.10.490.10">
    <property type="entry name" value="Globins"/>
    <property type="match status" value="1"/>
</dbReference>
<dbReference type="EMBL" id="WJXZ01000014">
    <property type="protein sequence ID" value="MRS65295.1"/>
    <property type="molecule type" value="Genomic_DNA"/>
</dbReference>
<dbReference type="Proteomes" id="UP000441754">
    <property type="component" value="Unassembled WGS sequence"/>
</dbReference>
<reference evidence="3 4" key="1">
    <citation type="journal article" date="2018" name="Antonie Van Leeuwenhoek">
        <title>Larkinella terrae sp. nov., isolated from soil on Jeju Island, South Korea.</title>
        <authorList>
            <person name="Ten L.N."/>
            <person name="Jeon J."/>
            <person name="Park S.J."/>
            <person name="Park S."/>
            <person name="Lee S.Y."/>
            <person name="Kim M.K."/>
            <person name="Jung H.Y."/>
        </authorList>
    </citation>
    <scope>NUCLEOTIDE SEQUENCE [LARGE SCALE GENOMIC DNA]</scope>
    <source>
        <strain evidence="3 4">KCTC 52001</strain>
    </source>
</reference>
<organism evidence="3 4">
    <name type="scientific">Larkinella terrae</name>
    <dbReference type="NCBI Taxonomy" id="2025311"/>
    <lineage>
        <taxon>Bacteria</taxon>
        <taxon>Pseudomonadati</taxon>
        <taxon>Bacteroidota</taxon>
        <taxon>Cytophagia</taxon>
        <taxon>Cytophagales</taxon>
        <taxon>Spirosomataceae</taxon>
        <taxon>Larkinella</taxon>
    </lineage>
</organism>
<keyword evidence="1" id="KW-0408">Iron</keyword>
<dbReference type="PANTHER" id="PTHR43396:SF6">
    <property type="entry name" value="ABL201WP"/>
    <property type="match status" value="1"/>
</dbReference>
<dbReference type="InterPro" id="IPR000971">
    <property type="entry name" value="Globin"/>
</dbReference>
<comment type="caution">
    <text evidence="3">The sequence shown here is derived from an EMBL/GenBank/DDBJ whole genome shotgun (WGS) entry which is preliminary data.</text>
</comment>
<dbReference type="GO" id="GO:0071500">
    <property type="term" value="P:cellular response to nitrosative stress"/>
    <property type="evidence" value="ECO:0007669"/>
    <property type="project" value="TreeGrafter"/>
</dbReference>
<evidence type="ECO:0000256" key="1">
    <source>
        <dbReference type="RuleBase" id="RU000356"/>
    </source>
</evidence>
<dbReference type="SUPFAM" id="SSF46458">
    <property type="entry name" value="Globin-like"/>
    <property type="match status" value="1"/>
</dbReference>
<dbReference type="InterPro" id="IPR012292">
    <property type="entry name" value="Globin/Proto"/>
</dbReference>
<evidence type="ECO:0000313" key="4">
    <source>
        <dbReference type="Proteomes" id="UP000441754"/>
    </source>
</evidence>